<accession>A0A5D4UBQ7</accession>
<dbReference type="Proteomes" id="UP000324269">
    <property type="component" value="Unassembled WGS sequence"/>
</dbReference>
<dbReference type="InterPro" id="IPR036428">
    <property type="entry name" value="PCD_sf"/>
</dbReference>
<organism evidence="5 6">
    <name type="scientific">Rossellomorea aquimaris</name>
    <dbReference type="NCBI Taxonomy" id="189382"/>
    <lineage>
        <taxon>Bacteria</taxon>
        <taxon>Bacillati</taxon>
        <taxon>Bacillota</taxon>
        <taxon>Bacilli</taxon>
        <taxon>Bacillales</taxon>
        <taxon>Bacillaceae</taxon>
        <taxon>Rossellomorea</taxon>
    </lineage>
</organism>
<reference evidence="5 6" key="1">
    <citation type="submission" date="2019-08" db="EMBL/GenBank/DDBJ databases">
        <title>Bacillus genomes from the desert of Cuatro Cienegas, Coahuila.</title>
        <authorList>
            <person name="Olmedo-Alvarez G."/>
        </authorList>
    </citation>
    <scope>NUCLEOTIDE SEQUENCE [LARGE SCALE GENOMIC DNA]</scope>
    <source>
        <strain evidence="5 6">CH87b_3T</strain>
    </source>
</reference>
<dbReference type="NCBIfam" id="NF002017">
    <property type="entry name" value="PRK00823.1-2"/>
    <property type="match status" value="1"/>
</dbReference>
<dbReference type="EC" id="4.2.1.96" evidence="3"/>
<dbReference type="Pfam" id="PF01329">
    <property type="entry name" value="Pterin_4a"/>
    <property type="match status" value="1"/>
</dbReference>
<proteinExistence type="inferred from homology"/>
<dbReference type="InterPro" id="IPR001533">
    <property type="entry name" value="Pterin_deHydtase"/>
</dbReference>
<dbReference type="AlphaFoldDB" id="A0A5D4UBQ7"/>
<dbReference type="GO" id="GO:0008124">
    <property type="term" value="F:4-alpha-hydroxytetrahydrobiopterin dehydratase activity"/>
    <property type="evidence" value="ECO:0007669"/>
    <property type="project" value="UniProtKB-EC"/>
</dbReference>
<keyword evidence="4 5" id="KW-0456">Lyase</keyword>
<evidence type="ECO:0000313" key="6">
    <source>
        <dbReference type="Proteomes" id="UP000324269"/>
    </source>
</evidence>
<evidence type="ECO:0000256" key="3">
    <source>
        <dbReference type="ARBA" id="ARBA00013252"/>
    </source>
</evidence>
<gene>
    <name evidence="5" type="ORF">FZC85_15455</name>
</gene>
<name>A0A5D4UBQ7_9BACI</name>
<evidence type="ECO:0000256" key="2">
    <source>
        <dbReference type="ARBA" id="ARBA00006472"/>
    </source>
</evidence>
<dbReference type="PANTHER" id="PTHR12599:SF0">
    <property type="entry name" value="PTERIN-4-ALPHA-CARBINOLAMINE DEHYDRATASE"/>
    <property type="match status" value="1"/>
</dbReference>
<evidence type="ECO:0000256" key="4">
    <source>
        <dbReference type="ARBA" id="ARBA00023239"/>
    </source>
</evidence>
<sequence>MKKLSEAAISHKLETLEKWRIKEEKWIERRYRFKDYLEGIRFVNKLAEAAEERNHHPFITIQYKLVIVELTSWSENGLTDLDFEMANQYEKLYKEMV</sequence>
<dbReference type="OrthoDB" id="9800108at2"/>
<comment type="catalytic activity">
    <reaction evidence="1">
        <text>(4aS,6R)-4a-hydroxy-L-erythro-5,6,7,8-tetrahydrobiopterin = (6R)-L-erythro-6,7-dihydrobiopterin + H2O</text>
        <dbReference type="Rhea" id="RHEA:11920"/>
        <dbReference type="ChEBI" id="CHEBI:15377"/>
        <dbReference type="ChEBI" id="CHEBI:15642"/>
        <dbReference type="ChEBI" id="CHEBI:43120"/>
        <dbReference type="EC" id="4.2.1.96"/>
    </reaction>
</comment>
<dbReference type="EMBL" id="VTEZ01000004">
    <property type="protein sequence ID" value="TYS84754.1"/>
    <property type="molecule type" value="Genomic_DNA"/>
</dbReference>
<dbReference type="Gene3D" id="3.30.1360.20">
    <property type="entry name" value="Transcriptional coactivator/pterin dehydratase"/>
    <property type="match status" value="1"/>
</dbReference>
<dbReference type="SUPFAM" id="SSF55248">
    <property type="entry name" value="PCD-like"/>
    <property type="match status" value="1"/>
</dbReference>
<dbReference type="GO" id="GO:0006729">
    <property type="term" value="P:tetrahydrobiopterin biosynthetic process"/>
    <property type="evidence" value="ECO:0007669"/>
    <property type="project" value="InterPro"/>
</dbReference>
<evidence type="ECO:0000313" key="5">
    <source>
        <dbReference type="EMBL" id="TYS84754.1"/>
    </source>
</evidence>
<evidence type="ECO:0000256" key="1">
    <source>
        <dbReference type="ARBA" id="ARBA00001554"/>
    </source>
</evidence>
<comment type="caution">
    <text evidence="5">The sequence shown here is derived from an EMBL/GenBank/DDBJ whole genome shotgun (WGS) entry which is preliminary data.</text>
</comment>
<comment type="similarity">
    <text evidence="2">Belongs to the pterin-4-alpha-carbinolamine dehydratase family.</text>
</comment>
<dbReference type="CDD" id="cd00488">
    <property type="entry name" value="PCD_DCoH"/>
    <property type="match status" value="1"/>
</dbReference>
<protein>
    <recommendedName>
        <fullName evidence="3">4a-hydroxytetrahydrobiopterin dehydratase</fullName>
        <ecNumber evidence="3">4.2.1.96</ecNumber>
    </recommendedName>
</protein>
<dbReference type="PANTHER" id="PTHR12599">
    <property type="entry name" value="PTERIN-4-ALPHA-CARBINOLAMINE DEHYDRATASE"/>
    <property type="match status" value="1"/>
</dbReference>
<dbReference type="RefSeq" id="WP_148969183.1">
    <property type="nucleotide sequence ID" value="NZ_CANLNA010000002.1"/>
</dbReference>